<dbReference type="Pfam" id="PF13561">
    <property type="entry name" value="adh_short_C2"/>
    <property type="match status" value="1"/>
</dbReference>
<name>A0A1Q2KZS2_9BACL</name>
<evidence type="ECO:0000256" key="2">
    <source>
        <dbReference type="ARBA" id="ARBA00023002"/>
    </source>
</evidence>
<protein>
    <submittedName>
        <fullName evidence="3">3-ketoacyl-ACP synthase</fullName>
    </submittedName>
</protein>
<dbReference type="PRINTS" id="PR00081">
    <property type="entry name" value="GDHRDH"/>
</dbReference>
<dbReference type="InterPro" id="IPR002347">
    <property type="entry name" value="SDR_fam"/>
</dbReference>
<dbReference type="EMBL" id="CP019640">
    <property type="protein sequence ID" value="AQQ53700.1"/>
    <property type="molecule type" value="Genomic_DNA"/>
</dbReference>
<keyword evidence="4" id="KW-1185">Reference proteome</keyword>
<dbReference type="AlphaFoldDB" id="A0A1Q2KZS2"/>
<sequence>MKRFAVIMGASGDVGAAVAASLAKTGWSLYLHWHSRFPATLLKELTEQYPAQEFIPVQANFKSPAGGRELADQIYDAACIVVASGQSHFGLLADTDEQELDALWQVHVKNPVQAIRRLSRFFHRHDKSYVVFISSIWGETGAAMETAYSTVKGAQLAFTKAYAKEMASVGTRVNALAPGLIRTKMNEQFNTEELDELEREIPLGIGTAQDVAAAVDYLTGGTADYVTGQVLRVNGGWYM</sequence>
<dbReference type="PANTHER" id="PTHR43477:SF1">
    <property type="entry name" value="DIHYDROANTICAPSIN 7-DEHYDROGENASE"/>
    <property type="match status" value="1"/>
</dbReference>
<dbReference type="GO" id="GO:0016491">
    <property type="term" value="F:oxidoreductase activity"/>
    <property type="evidence" value="ECO:0007669"/>
    <property type="project" value="UniProtKB-KW"/>
</dbReference>
<dbReference type="KEGG" id="pmar:B0X71_11825"/>
<proteinExistence type="inferred from homology"/>
<reference evidence="3 4" key="1">
    <citation type="submission" date="2017-02" db="EMBL/GenBank/DDBJ databases">
        <title>The complete genomic sequence of a novel cold adapted crude oil-degrading bacterium Planococcus qaidamina Y42.</title>
        <authorList>
            <person name="Yang R."/>
        </authorList>
    </citation>
    <scope>NUCLEOTIDE SEQUENCE [LARGE SCALE GENOMIC DNA]</scope>
    <source>
        <strain evidence="3 4">Y42</strain>
    </source>
</reference>
<dbReference type="InterPro" id="IPR036291">
    <property type="entry name" value="NAD(P)-bd_dom_sf"/>
</dbReference>
<evidence type="ECO:0000313" key="4">
    <source>
        <dbReference type="Proteomes" id="UP000188184"/>
    </source>
</evidence>
<evidence type="ECO:0000256" key="1">
    <source>
        <dbReference type="ARBA" id="ARBA00006484"/>
    </source>
</evidence>
<dbReference type="PANTHER" id="PTHR43477">
    <property type="entry name" value="DIHYDROANTICAPSIN 7-DEHYDROGENASE"/>
    <property type="match status" value="1"/>
</dbReference>
<dbReference type="NCBIfam" id="NF047420">
    <property type="entry name" value="EF_P_mod_YmfI"/>
    <property type="match status" value="1"/>
</dbReference>
<accession>A0A1Q2KZS2</accession>
<dbReference type="CDD" id="cd05233">
    <property type="entry name" value="SDR_c"/>
    <property type="match status" value="1"/>
</dbReference>
<comment type="similarity">
    <text evidence="1">Belongs to the short-chain dehydrogenases/reductases (SDR) family.</text>
</comment>
<evidence type="ECO:0000313" key="3">
    <source>
        <dbReference type="EMBL" id="AQQ53700.1"/>
    </source>
</evidence>
<dbReference type="InterPro" id="IPR051122">
    <property type="entry name" value="SDR_DHRS6-like"/>
</dbReference>
<dbReference type="Gene3D" id="3.40.50.720">
    <property type="entry name" value="NAD(P)-binding Rossmann-like Domain"/>
    <property type="match status" value="1"/>
</dbReference>
<dbReference type="SUPFAM" id="SSF51735">
    <property type="entry name" value="NAD(P)-binding Rossmann-fold domains"/>
    <property type="match status" value="1"/>
</dbReference>
<dbReference type="Proteomes" id="UP000188184">
    <property type="component" value="Chromosome"/>
</dbReference>
<dbReference type="OrthoDB" id="9803333at2"/>
<organism evidence="3 4">
    <name type="scientific">Planococcus lenghuensis</name>
    <dbReference type="NCBI Taxonomy" id="2213202"/>
    <lineage>
        <taxon>Bacteria</taxon>
        <taxon>Bacillati</taxon>
        <taxon>Bacillota</taxon>
        <taxon>Bacilli</taxon>
        <taxon>Bacillales</taxon>
        <taxon>Caryophanaceae</taxon>
        <taxon>Planococcus</taxon>
    </lineage>
</organism>
<dbReference type="RefSeq" id="WP_077589598.1">
    <property type="nucleotide sequence ID" value="NZ_CP019640.1"/>
</dbReference>
<gene>
    <name evidence="3" type="ORF">B0X71_11825</name>
</gene>
<keyword evidence="2" id="KW-0560">Oxidoreductase</keyword>